<feature type="compositionally biased region" description="Polar residues" evidence="5">
    <location>
        <begin position="1164"/>
        <end position="1186"/>
    </location>
</feature>
<evidence type="ECO:0000256" key="6">
    <source>
        <dbReference type="SAM" id="Phobius"/>
    </source>
</evidence>
<protein>
    <submittedName>
        <fullName evidence="9">SPX domain-containing protein</fullName>
    </submittedName>
</protein>
<accession>A0A8H6WHT6</accession>
<feature type="compositionally biased region" description="Pro residues" evidence="5">
    <location>
        <begin position="1210"/>
        <end position="1220"/>
    </location>
</feature>
<feature type="transmembrane region" description="Helical" evidence="6">
    <location>
        <begin position="477"/>
        <end position="500"/>
    </location>
</feature>
<feature type="transmembrane region" description="Helical" evidence="6">
    <location>
        <begin position="639"/>
        <end position="657"/>
    </location>
</feature>
<dbReference type="OrthoDB" id="10260443at2759"/>
<dbReference type="PANTHER" id="PTHR10283">
    <property type="entry name" value="SOLUTE CARRIER FAMILY 13 MEMBER"/>
    <property type="match status" value="1"/>
</dbReference>
<dbReference type="CDD" id="cd14478">
    <property type="entry name" value="SPX_PHO87_PHO90_like"/>
    <property type="match status" value="1"/>
</dbReference>
<keyword evidence="10" id="KW-1185">Reference proteome</keyword>
<reference evidence="9" key="1">
    <citation type="submission" date="2020-05" db="EMBL/GenBank/DDBJ databases">
        <title>Mycena genomes resolve the evolution of fungal bioluminescence.</title>
        <authorList>
            <person name="Tsai I.J."/>
        </authorList>
    </citation>
    <scope>NUCLEOTIDE SEQUENCE</scope>
    <source>
        <strain evidence="9">110903Hualien_Pintung</strain>
    </source>
</reference>
<dbReference type="PROSITE" id="PS51299">
    <property type="entry name" value="HTH_APSES"/>
    <property type="match status" value="1"/>
</dbReference>
<feature type="domain" description="SPX" evidence="8">
    <location>
        <begin position="1"/>
        <end position="278"/>
    </location>
</feature>
<feature type="transmembrane region" description="Helical" evidence="6">
    <location>
        <begin position="423"/>
        <end position="456"/>
    </location>
</feature>
<feature type="compositionally biased region" description="Low complexity" evidence="5">
    <location>
        <begin position="1525"/>
        <end position="1543"/>
    </location>
</feature>
<feature type="transmembrane region" description="Helical" evidence="6">
    <location>
        <begin position="732"/>
        <end position="750"/>
    </location>
</feature>
<feature type="transmembrane region" description="Helical" evidence="6">
    <location>
        <begin position="756"/>
        <end position="777"/>
    </location>
</feature>
<evidence type="ECO:0000313" key="9">
    <source>
        <dbReference type="EMBL" id="KAF7317341.1"/>
    </source>
</evidence>
<feature type="region of interest" description="Disordered" evidence="5">
    <location>
        <begin position="111"/>
        <end position="195"/>
    </location>
</feature>
<comment type="caution">
    <text evidence="9">The sequence shown here is derived from an EMBL/GenBank/DDBJ whole genome shotgun (WGS) entry which is preliminary data.</text>
</comment>
<feature type="region of interest" description="Disordered" evidence="5">
    <location>
        <begin position="951"/>
        <end position="986"/>
    </location>
</feature>
<evidence type="ECO:0000256" key="4">
    <source>
        <dbReference type="ARBA" id="ARBA00023136"/>
    </source>
</evidence>
<keyword evidence="4 6" id="KW-0472">Membrane</keyword>
<feature type="transmembrane region" description="Helical" evidence="6">
    <location>
        <begin position="395"/>
        <end position="411"/>
    </location>
</feature>
<feature type="compositionally biased region" description="Low complexity" evidence="5">
    <location>
        <begin position="1303"/>
        <end position="1327"/>
    </location>
</feature>
<dbReference type="Pfam" id="PF00939">
    <property type="entry name" value="Na_sulph_symp"/>
    <property type="match status" value="1"/>
</dbReference>
<name>A0A8H6WHT6_MYCCL</name>
<dbReference type="PROSITE" id="PS51382">
    <property type="entry name" value="SPX"/>
    <property type="match status" value="1"/>
</dbReference>
<feature type="compositionally biased region" description="Basic and acidic residues" evidence="5">
    <location>
        <begin position="1549"/>
        <end position="1562"/>
    </location>
</feature>
<feature type="transmembrane region" description="Helical" evidence="6">
    <location>
        <begin position="677"/>
        <end position="703"/>
    </location>
</feature>
<evidence type="ECO:0000256" key="1">
    <source>
        <dbReference type="ARBA" id="ARBA00004141"/>
    </source>
</evidence>
<dbReference type="InterPro" id="IPR001898">
    <property type="entry name" value="SLC13A/DASS"/>
</dbReference>
<evidence type="ECO:0000256" key="3">
    <source>
        <dbReference type="ARBA" id="ARBA00022989"/>
    </source>
</evidence>
<comment type="subcellular location">
    <subcellularLocation>
        <location evidence="1">Membrane</location>
        <topology evidence="1">Multi-pass membrane protein</topology>
    </subcellularLocation>
</comment>
<dbReference type="InterPro" id="IPR003163">
    <property type="entry name" value="Tscrpt_reg_HTH_APSES-type"/>
</dbReference>
<feature type="transmembrane region" description="Helical" evidence="6">
    <location>
        <begin position="868"/>
        <end position="887"/>
    </location>
</feature>
<feature type="transmembrane region" description="Helical" evidence="6">
    <location>
        <begin position="559"/>
        <end position="578"/>
    </location>
</feature>
<organism evidence="9 10">
    <name type="scientific">Mycena chlorophos</name>
    <name type="common">Agaric fungus</name>
    <name type="synonym">Agaricus chlorophos</name>
    <dbReference type="NCBI Taxonomy" id="658473"/>
    <lineage>
        <taxon>Eukaryota</taxon>
        <taxon>Fungi</taxon>
        <taxon>Dikarya</taxon>
        <taxon>Basidiomycota</taxon>
        <taxon>Agaricomycotina</taxon>
        <taxon>Agaricomycetes</taxon>
        <taxon>Agaricomycetidae</taxon>
        <taxon>Agaricales</taxon>
        <taxon>Marasmiineae</taxon>
        <taxon>Mycenaceae</taxon>
        <taxon>Mycena</taxon>
    </lineage>
</organism>
<feature type="compositionally biased region" description="Low complexity" evidence="5">
    <location>
        <begin position="1238"/>
        <end position="1249"/>
    </location>
</feature>
<dbReference type="Pfam" id="PF03105">
    <property type="entry name" value="SPX"/>
    <property type="match status" value="2"/>
</dbReference>
<feature type="compositionally biased region" description="Low complexity" evidence="5">
    <location>
        <begin position="1341"/>
        <end position="1353"/>
    </location>
</feature>
<evidence type="ECO:0000259" key="7">
    <source>
        <dbReference type="PROSITE" id="PS51299"/>
    </source>
</evidence>
<feature type="compositionally biased region" description="Basic and acidic residues" evidence="5">
    <location>
        <begin position="1250"/>
        <end position="1272"/>
    </location>
</feature>
<dbReference type="SUPFAM" id="SSF54616">
    <property type="entry name" value="DNA-binding domain of Mlu1-box binding protein MBP1"/>
    <property type="match status" value="1"/>
</dbReference>
<feature type="compositionally biased region" description="Low complexity" evidence="5">
    <location>
        <begin position="964"/>
        <end position="982"/>
    </location>
</feature>
<evidence type="ECO:0000313" key="10">
    <source>
        <dbReference type="Proteomes" id="UP000613580"/>
    </source>
</evidence>
<keyword evidence="2 6" id="KW-0812">Transmembrane</keyword>
<feature type="compositionally biased region" description="Basic and acidic residues" evidence="5">
    <location>
        <begin position="1394"/>
        <end position="1417"/>
    </location>
</feature>
<evidence type="ECO:0000256" key="2">
    <source>
        <dbReference type="ARBA" id="ARBA00022692"/>
    </source>
</evidence>
<dbReference type="GO" id="GO:0005886">
    <property type="term" value="C:plasma membrane"/>
    <property type="evidence" value="ECO:0007669"/>
    <property type="project" value="TreeGrafter"/>
</dbReference>
<feature type="compositionally biased region" description="Basic and acidic residues" evidence="5">
    <location>
        <begin position="1483"/>
        <end position="1509"/>
    </location>
</feature>
<dbReference type="GO" id="GO:0006817">
    <property type="term" value="P:phosphate ion transport"/>
    <property type="evidence" value="ECO:0007669"/>
    <property type="project" value="TreeGrafter"/>
</dbReference>
<dbReference type="PANTHER" id="PTHR10283:SF92">
    <property type="entry name" value="LOW-AFFINITY PHOSPHATE TRANSPORTER PHO91"/>
    <property type="match status" value="1"/>
</dbReference>
<evidence type="ECO:0000256" key="5">
    <source>
        <dbReference type="SAM" id="MobiDB-lite"/>
    </source>
</evidence>
<dbReference type="InterPro" id="IPR004331">
    <property type="entry name" value="SPX_dom"/>
</dbReference>
<feature type="compositionally biased region" description="Acidic residues" evidence="5">
    <location>
        <begin position="119"/>
        <end position="131"/>
    </location>
</feature>
<feature type="transmembrane region" description="Helical" evidence="6">
    <location>
        <begin position="520"/>
        <end position="547"/>
    </location>
</feature>
<dbReference type="CDD" id="cd01115">
    <property type="entry name" value="SLC13_permease"/>
    <property type="match status" value="1"/>
</dbReference>
<feature type="transmembrane region" description="Helical" evidence="6">
    <location>
        <begin position="829"/>
        <end position="856"/>
    </location>
</feature>
<feature type="compositionally biased region" description="Polar residues" evidence="5">
    <location>
        <begin position="953"/>
        <end position="963"/>
    </location>
</feature>
<dbReference type="Proteomes" id="UP000613580">
    <property type="component" value="Unassembled WGS sequence"/>
</dbReference>
<feature type="compositionally biased region" description="Polar residues" evidence="5">
    <location>
        <begin position="1440"/>
        <end position="1454"/>
    </location>
</feature>
<dbReference type="InterPro" id="IPR036887">
    <property type="entry name" value="HTH_APSES_sf"/>
</dbReference>
<dbReference type="GO" id="GO:0005315">
    <property type="term" value="F:phosphate transmembrane transporter activity"/>
    <property type="evidence" value="ECO:0007669"/>
    <property type="project" value="TreeGrafter"/>
</dbReference>
<evidence type="ECO:0000259" key="8">
    <source>
        <dbReference type="PROSITE" id="PS51382"/>
    </source>
</evidence>
<feature type="compositionally biased region" description="Low complexity" evidence="5">
    <location>
        <begin position="1372"/>
        <end position="1393"/>
    </location>
</feature>
<feature type="region of interest" description="Disordered" evidence="5">
    <location>
        <begin position="1148"/>
        <end position="1564"/>
    </location>
</feature>
<dbReference type="Gene3D" id="3.10.260.10">
    <property type="entry name" value="Transcription regulator HTH, APSES-type DNA-binding domain"/>
    <property type="match status" value="1"/>
</dbReference>
<dbReference type="GO" id="GO:0003677">
    <property type="term" value="F:DNA binding"/>
    <property type="evidence" value="ECO:0007669"/>
    <property type="project" value="InterPro"/>
</dbReference>
<sequence>MKFSSSLKFNAVSEWWDEYIAYDALKKYIYVQEKAAHAEAQTQYRDVEESQPLVSNGDGIHAAADAGFVALLDKELSKIVGFYRAQEGTLVGEVAELEELVAQQDAVGMSGDHYADGLGEFEDDEEEDDDDSVSRSPVAGRRRRRTSLSAPAIHAGPSRHAHRRSGSSISSEEQPEHSHSPVSPGIPGPSTALGRLANKLTPDFMRSSITSSTGENVWTSKSDYAYDTRLLFKRRITTLYISVTSLRSFVEVNQSGFRKILKKYDKVMARELKDTYIQSFVEPAYPFTPAARTTLTGLTNRLVDLYAKCVTRNDRGLAKQQLRLHQRENIAWERDTVWRQMIGRERRGEGATPAGAVLVDEDADDDVLGLGSGKEKRGWVVPGTGGALRITRKKGTLLAAMVFFALLLGRQNVEGEEANRCYAILMFCTVLWATEAIPLFVTSLMVPFLLVVFGVIRNDQGDPLSKPDATKFIFSTMFSPTIMLLIGGFTISSALSKTAIDRVLITRVLALAGTRPSSVLLAFMAVSCFASMWISNVAAPTLCFTLIRPILRTLPAKASFGPCLIVSGRFISFLYLGGRVAPARTCTPTCAVVLRYITLTVSLRYLADVISFVLRSTDYLLAVILSFDLQLPSFSFSRFYFYLLAIALAANIGGQSSPISSPQNLIALDAMDPPISWGAWFIVAIPVSVVSLLLIWGLLLVAYQPARAPDGGPDIVIRVIRPPKERFSLKQWWVVFVCIGTIGLWCAAQSEGVKETLGDMGVIALIPVVAFFATGVLKKDDFEQFAWTIVFLAMGGIALGKGVVSSGLLEVLDVVIRDLLDGMTLYNVVLILSPVVLVISTFISHTIASVLLVPIAKEVGSNLPGNHANLLIFITGLICSTGMGMPVSGFPNQTAAQQEDELGQLYLTNVDFLKNGVPASVIATLVVSTIGFLLMKAIGSQLPPSPRLIADTASASGPNPTDNGTFSTTLSLSPGPSSPTTGKFRPFASTKHQVTKGRYITSNDPRGYMCVFIPLRAFLRVHLALPSPFHSNRLLSTHSPVYEYPLNSQWIMMDIDDGYVLWTGIWKALGNSKADIVKMVDSQPELARVIRRVRGGYLKIQGTWMPFEVALKLARRVAWNIREDLIPLFGPTFPSTCLSPDQPGYGQVVASSGVRRRARRTHQMPLSMSVGSPALSTATPSSQPLSLSMPHISLMSGGGNTGFVSLQQLPLPPHPPPYPQHRPHLPSLSAGGQQQQWPSRPMSPASSAREWQREREREYDQQRRDRERERVIPRPSSPSPFVTPATGGYASSRDSQRYAPYPSTSASSSLSGQRRLSGSGSFSSSQSRSHRSPTLPPPTLTPSTSSSRARLPPHAQASIFGPGPGLTLPPIAALEAPGLPRLAPLGLGHGHLPVAEDPRSVLKRLRGDDGSDYDGSRSSKRSRSPEDQSGQERQVRPSYSVPSLQIPQTHQPSSFGLAVSPVHRRSLAQLPLPPHPEPVGLAGRDREREREERDKDRGYFPEMQHRPADPRPLLSLSMPSAHSRPPLSLSDASSTSSQSRAPSPLTPRSDNERDSFLRDRRPALVPLDVLKAGAGQGRVSALRFSADDEA</sequence>
<feature type="transmembrane region" description="Helical" evidence="6">
    <location>
        <begin position="917"/>
        <end position="938"/>
    </location>
</feature>
<keyword evidence="3 6" id="KW-1133">Transmembrane helix</keyword>
<dbReference type="GO" id="GO:0006797">
    <property type="term" value="P:polyphosphate metabolic process"/>
    <property type="evidence" value="ECO:0007669"/>
    <property type="project" value="TreeGrafter"/>
</dbReference>
<proteinExistence type="predicted"/>
<feature type="domain" description="HTH APSES-type" evidence="7">
    <location>
        <begin position="1028"/>
        <end position="1140"/>
    </location>
</feature>
<gene>
    <name evidence="9" type="ORF">HMN09_00470100</name>
</gene>
<dbReference type="EMBL" id="JACAZE010000005">
    <property type="protein sequence ID" value="KAF7317341.1"/>
    <property type="molecule type" value="Genomic_DNA"/>
</dbReference>
<feature type="transmembrane region" description="Helical" evidence="6">
    <location>
        <begin position="789"/>
        <end position="809"/>
    </location>
</feature>